<keyword evidence="9 14" id="KW-0443">Lipid metabolism</keyword>
<evidence type="ECO:0000256" key="1">
    <source>
        <dbReference type="ARBA" id="ARBA00004141"/>
    </source>
</evidence>
<keyword evidence="16" id="KW-1185">Reference proteome</keyword>
<feature type="transmembrane region" description="Helical" evidence="14">
    <location>
        <begin position="223"/>
        <end position="245"/>
    </location>
</feature>
<keyword evidence="7 14" id="KW-0276">Fatty acid metabolism</keyword>
<dbReference type="InterPro" id="IPR007482">
    <property type="entry name" value="Tyr_Pase-like_PTPLA"/>
</dbReference>
<evidence type="ECO:0000256" key="6">
    <source>
        <dbReference type="ARBA" id="ARBA00022692"/>
    </source>
</evidence>
<dbReference type="GO" id="GO:0102158">
    <property type="term" value="F:very-long-chain (3R)-3-hydroxyacyl-CoA dehydratase activity"/>
    <property type="evidence" value="ECO:0007669"/>
    <property type="project" value="UniProtKB-EC"/>
</dbReference>
<keyword evidence="10 14" id="KW-0472">Membrane</keyword>
<evidence type="ECO:0000256" key="9">
    <source>
        <dbReference type="ARBA" id="ARBA00023098"/>
    </source>
</evidence>
<dbReference type="UniPathway" id="UPA00094"/>
<protein>
    <recommendedName>
        <fullName evidence="4 14">Very-long-chain (3R)-3-hydroxyacyl-CoA dehydratase</fullName>
        <ecNumber evidence="4 14">4.2.1.134</ecNumber>
    </recommendedName>
</protein>
<name>A0A5C3ESA4_9BASI</name>
<evidence type="ECO:0000256" key="11">
    <source>
        <dbReference type="ARBA" id="ARBA00023160"/>
    </source>
</evidence>
<dbReference type="GO" id="GO:0005789">
    <property type="term" value="C:endoplasmic reticulum membrane"/>
    <property type="evidence" value="ECO:0007669"/>
    <property type="project" value="UniProtKB-SubCell"/>
</dbReference>
<keyword evidence="11 14" id="KW-0275">Fatty acid biosynthesis</keyword>
<dbReference type="PANTHER" id="PTHR11035">
    <property type="entry name" value="VERY-LONG-CHAIN (3R)-3-HYDROXYACYL-COA DEHYDRATASE"/>
    <property type="match status" value="1"/>
</dbReference>
<evidence type="ECO:0000256" key="5">
    <source>
        <dbReference type="ARBA" id="ARBA00022516"/>
    </source>
</evidence>
<comment type="pathway">
    <text evidence="2 14">Lipid metabolism; fatty acid biosynthesis.</text>
</comment>
<dbReference type="PANTHER" id="PTHR11035:SF3">
    <property type="entry name" value="VERY-LONG-CHAIN (3R)-3-HYDROXYACYL-COA DEHYDRATASE"/>
    <property type="match status" value="1"/>
</dbReference>
<feature type="transmembrane region" description="Helical" evidence="14">
    <location>
        <begin position="192"/>
        <end position="211"/>
    </location>
</feature>
<evidence type="ECO:0000313" key="15">
    <source>
        <dbReference type="EMBL" id="SPO35193.1"/>
    </source>
</evidence>
<dbReference type="EC" id="4.2.1.134" evidence="4 14"/>
<comment type="similarity">
    <text evidence="3 14">Belongs to the very long-chain fatty acids dehydratase HACD family.</text>
</comment>
<proteinExistence type="inferred from homology"/>
<evidence type="ECO:0000256" key="4">
    <source>
        <dbReference type="ARBA" id="ARBA00013122"/>
    </source>
</evidence>
<dbReference type="GO" id="GO:0030497">
    <property type="term" value="P:fatty acid elongation"/>
    <property type="evidence" value="ECO:0007669"/>
    <property type="project" value="TreeGrafter"/>
</dbReference>
<comment type="caution">
    <text evidence="14">Lacks conserved residue(s) required for the propagation of feature annotation.</text>
</comment>
<evidence type="ECO:0000256" key="3">
    <source>
        <dbReference type="ARBA" id="ARBA00007811"/>
    </source>
</evidence>
<dbReference type="EMBL" id="OOIP01000001">
    <property type="protein sequence ID" value="SPO35193.1"/>
    <property type="molecule type" value="Genomic_DNA"/>
</dbReference>
<dbReference type="GO" id="GO:0030148">
    <property type="term" value="P:sphingolipid biosynthetic process"/>
    <property type="evidence" value="ECO:0007669"/>
    <property type="project" value="TreeGrafter"/>
</dbReference>
<dbReference type="AlphaFoldDB" id="A0A5C3ESA4"/>
<comment type="catalytic activity">
    <reaction evidence="13 14">
        <text>a very-long-chain (3R)-3-hydroxyacyl-CoA = a very-long-chain (2E)-enoyl-CoA + H2O</text>
        <dbReference type="Rhea" id="RHEA:45812"/>
        <dbReference type="ChEBI" id="CHEBI:15377"/>
        <dbReference type="ChEBI" id="CHEBI:83728"/>
        <dbReference type="ChEBI" id="CHEBI:85440"/>
        <dbReference type="EC" id="4.2.1.134"/>
    </reaction>
</comment>
<evidence type="ECO:0000256" key="7">
    <source>
        <dbReference type="ARBA" id="ARBA00022832"/>
    </source>
</evidence>
<keyword evidence="14" id="KW-0256">Endoplasmic reticulum</keyword>
<reference evidence="15 16" key="1">
    <citation type="submission" date="2018-03" db="EMBL/GenBank/DDBJ databases">
        <authorList>
            <person name="Guldener U."/>
        </authorList>
    </citation>
    <scope>NUCLEOTIDE SEQUENCE [LARGE SCALE GENOMIC DNA]</scope>
    <source>
        <strain evidence="15 16">DAOM196992</strain>
    </source>
</reference>
<comment type="subcellular location">
    <subcellularLocation>
        <location evidence="14">Endoplasmic reticulum membrane</location>
        <topology evidence="14">Multi-pass membrane protein</topology>
    </subcellularLocation>
    <subcellularLocation>
        <location evidence="1">Membrane</location>
        <topology evidence="1">Multi-pass membrane protein</topology>
    </subcellularLocation>
</comment>
<evidence type="ECO:0000256" key="8">
    <source>
        <dbReference type="ARBA" id="ARBA00022989"/>
    </source>
</evidence>
<organism evidence="15 16">
    <name type="scientific">Pseudozyma flocculosa</name>
    <dbReference type="NCBI Taxonomy" id="84751"/>
    <lineage>
        <taxon>Eukaryota</taxon>
        <taxon>Fungi</taxon>
        <taxon>Dikarya</taxon>
        <taxon>Basidiomycota</taxon>
        <taxon>Ustilaginomycotina</taxon>
        <taxon>Ustilaginomycetes</taxon>
        <taxon>Ustilaginales</taxon>
        <taxon>Ustilaginaceae</taxon>
        <taxon>Pseudozyma</taxon>
    </lineage>
</organism>
<keyword evidence="12 14" id="KW-0456">Lyase</keyword>
<dbReference type="Proteomes" id="UP000323386">
    <property type="component" value="Unassembled WGS sequence"/>
</dbReference>
<evidence type="ECO:0000256" key="2">
    <source>
        <dbReference type="ARBA" id="ARBA00005194"/>
    </source>
</evidence>
<keyword evidence="5 14" id="KW-0444">Lipid biosynthesis</keyword>
<evidence type="ECO:0000256" key="13">
    <source>
        <dbReference type="ARBA" id="ARBA00036671"/>
    </source>
</evidence>
<feature type="transmembrane region" description="Helical" evidence="14">
    <location>
        <begin position="20"/>
        <end position="41"/>
    </location>
</feature>
<feature type="transmembrane region" description="Helical" evidence="14">
    <location>
        <begin position="97"/>
        <end position="117"/>
    </location>
</feature>
<dbReference type="GO" id="GO:0042761">
    <property type="term" value="P:very long-chain fatty acid biosynthetic process"/>
    <property type="evidence" value="ECO:0007669"/>
    <property type="project" value="TreeGrafter"/>
</dbReference>
<evidence type="ECO:0000256" key="14">
    <source>
        <dbReference type="RuleBase" id="RU363109"/>
    </source>
</evidence>
<evidence type="ECO:0000256" key="12">
    <source>
        <dbReference type="ARBA" id="ARBA00023239"/>
    </source>
</evidence>
<keyword evidence="6 14" id="KW-0812">Transmembrane</keyword>
<keyword evidence="8 14" id="KW-1133">Transmembrane helix</keyword>
<comment type="function">
    <text evidence="14">Catalyzes the third of the four reactions of the long-chain fatty acids elongation cycle. This endoplasmic reticulum-bound enzymatic process, allows the addition of two carbons to the chain of long- and very long-chain fatty acids/VLCFAs per cycle. This enzyme catalyzes the dehydration of the 3-hydroxyacyl-CoA intermediate into trans-2,3-enoyl-CoA, within each cycle of fatty acid elongation. Thereby, it participates to the production of VLCFAs of different chain lengths that are involved in multiple biological processes as precursors of membrane lipids and lipid mediators.</text>
</comment>
<accession>A0A5C3ESA4</accession>
<dbReference type="Pfam" id="PF04387">
    <property type="entry name" value="PTPLA"/>
    <property type="match status" value="1"/>
</dbReference>
<evidence type="ECO:0000313" key="16">
    <source>
        <dbReference type="Proteomes" id="UP000323386"/>
    </source>
</evidence>
<sequence length="297" mass="33533">MPPKTTSRSTPRGPSTAVRFYLIAYNLASFFGWMLILSTLLKHLAGGPMTTSLPIRTASKILSPLRPVRIAYLPSFSHLPKPVATLLERASSSHNHIGALVAFVQTFAILEVVHAALGWVRSPVPTTAIQVASRLFMVWAVSEKYDKAWTSPWYASMVLAWSITECVRYPFYANQLMGSDAAGLLWLRYTTFYVLYPLGAGSEAMCMFVTLPNALPWNKPEAWFLKDYVFSFLFIIWWPGLYVMYTHMIKQRRRAIGKGFWGDKKVQQLVDDKKKQADDAVAQATALAEKKSAEKRR</sequence>
<evidence type="ECO:0000256" key="10">
    <source>
        <dbReference type="ARBA" id="ARBA00023136"/>
    </source>
</evidence>
<gene>
    <name evidence="15" type="ORF">PSFLO_00664</name>
</gene>
<dbReference type="OrthoDB" id="46988at2759"/>